<dbReference type="InterPro" id="IPR004548">
    <property type="entry name" value="PrfC"/>
</dbReference>
<dbReference type="Proteomes" id="UP000268192">
    <property type="component" value="Chromosome"/>
</dbReference>
<evidence type="ECO:0000256" key="3">
    <source>
        <dbReference type="ARBA" id="ARBA00022490"/>
    </source>
</evidence>
<dbReference type="InterPro" id="IPR009000">
    <property type="entry name" value="Transl_B-barrel_sf"/>
</dbReference>
<evidence type="ECO:0000256" key="1">
    <source>
        <dbReference type="ARBA" id="ARBA00004496"/>
    </source>
</evidence>
<evidence type="ECO:0000256" key="2">
    <source>
        <dbReference type="ARBA" id="ARBA00009978"/>
    </source>
</evidence>
<dbReference type="SUPFAM" id="SSF54980">
    <property type="entry name" value="EF-G C-terminal domain-like"/>
    <property type="match status" value="1"/>
</dbReference>
<keyword evidence="5 9" id="KW-0648">Protein biosynthesis</keyword>
<dbReference type="GO" id="GO:0005525">
    <property type="term" value="F:GTP binding"/>
    <property type="evidence" value="ECO:0007669"/>
    <property type="project" value="UniProtKB-UniRule"/>
</dbReference>
<dbReference type="InterPro" id="IPR031157">
    <property type="entry name" value="G_TR_CS"/>
</dbReference>
<feature type="binding site" evidence="9">
    <location>
        <begin position="96"/>
        <end position="100"/>
    </location>
    <ligand>
        <name>GTP</name>
        <dbReference type="ChEBI" id="CHEBI:37565"/>
    </ligand>
</feature>
<dbReference type="GO" id="GO:0016150">
    <property type="term" value="F:translation release factor activity, codon nonspecific"/>
    <property type="evidence" value="ECO:0007669"/>
    <property type="project" value="TreeGrafter"/>
</dbReference>
<dbReference type="InterPro" id="IPR027417">
    <property type="entry name" value="P-loop_NTPase"/>
</dbReference>
<dbReference type="PROSITE" id="PS00301">
    <property type="entry name" value="G_TR_1"/>
    <property type="match status" value="1"/>
</dbReference>
<dbReference type="Gene3D" id="3.40.50.300">
    <property type="entry name" value="P-loop containing nucleotide triphosphate hydrolases"/>
    <property type="match status" value="1"/>
</dbReference>
<dbReference type="FunFam" id="3.30.70.3280:FF:000001">
    <property type="entry name" value="Peptide chain release factor 3"/>
    <property type="match status" value="1"/>
</dbReference>
<evidence type="ECO:0000256" key="9">
    <source>
        <dbReference type="HAMAP-Rule" id="MF_00072"/>
    </source>
</evidence>
<keyword evidence="3 9" id="KW-0963">Cytoplasm</keyword>
<sequence length="540" mass="60566">MKTLRTEYYSDTSVEVSAESRRTFAIISHPDAGKTTITEKLLHASGAIRLAGQVKARGERRRTQSDWMEIEQARGISISSSVMTFDCRNLTYNLLDTPGHQDFSEDTYRTLTAVDSVIMVIDAAKGIEAQTLKLFEVCRLRDIPIITFINKCDRDSRDLFGLLDEIESTLALEVAPINWPVGTGSFFHGCYNFRTNVFSNSSIGRGAPHDAEVLCDDIRDRRFKDCVMPSVYDEFVEEATLASSEYAELQLDAYLEGYQTPVIFGSGLKDYGIRDLLDLLGEIAPSPRIQPAEPAPVSPEDDDVTGFVFKVQANMDPKHRDRIAFLRICSGSFLRGMKLRHSRTGKSLSVHNPIFFFAQDRELADHAAPGDIIGIPNHGTIQVGDAFTSGREVRFTGIPNFAPEILCRVRLKDPMKAKQMRKALEDLSDEGVAQLFRPVIGGQWIVGVVGQLQLDVLTSRIAVEYGINVEFELAPFNTVRWVTSESENALQDFLSRNRSAFAEDRNDAPVLLVRNLWELDRQKTEWPMISFSRTSERSSS</sequence>
<dbReference type="GO" id="GO:0016149">
    <property type="term" value="F:translation release factor activity, codon specific"/>
    <property type="evidence" value="ECO:0007669"/>
    <property type="project" value="UniProtKB-UniRule"/>
</dbReference>
<comment type="similarity">
    <text evidence="2 9">Belongs to the TRAFAC class translation factor GTPase superfamily. Classic translation factor GTPase family. PrfC subfamily.</text>
</comment>
<proteinExistence type="inferred from homology"/>
<evidence type="ECO:0000256" key="7">
    <source>
        <dbReference type="ARBA" id="ARBA00025017"/>
    </source>
</evidence>
<dbReference type="InterPro" id="IPR005225">
    <property type="entry name" value="Small_GTP-bd"/>
</dbReference>
<dbReference type="GO" id="GO:0003924">
    <property type="term" value="F:GTPase activity"/>
    <property type="evidence" value="ECO:0007669"/>
    <property type="project" value="InterPro"/>
</dbReference>
<comment type="function">
    <text evidence="7 9">Increases the formation of ribosomal termination complexes and stimulates activities of RF-1 and RF-2. It binds guanine nucleotides and has strong preference for UGA stop codons. It may interact directly with the ribosome. The stimulation of RF-1 and RF-2 is significantly reduced by GTP and GDP, but not by GMP.</text>
</comment>
<dbReference type="GO" id="GO:0097216">
    <property type="term" value="F:guanosine tetraphosphate binding"/>
    <property type="evidence" value="ECO:0007669"/>
    <property type="project" value="UniProtKB-ARBA"/>
</dbReference>
<dbReference type="Pfam" id="PF16658">
    <property type="entry name" value="RF3_C"/>
    <property type="match status" value="1"/>
</dbReference>
<dbReference type="FunFam" id="3.40.50.300:FF:000542">
    <property type="entry name" value="Peptide chain release factor 3"/>
    <property type="match status" value="1"/>
</dbReference>
<dbReference type="RefSeq" id="WP_126012205.1">
    <property type="nucleotide sequence ID" value="NZ_CP032509.1"/>
</dbReference>
<dbReference type="SUPFAM" id="SSF52540">
    <property type="entry name" value="P-loop containing nucleoside triphosphate hydrolases"/>
    <property type="match status" value="1"/>
</dbReference>
<organism evidence="11 12">
    <name type="scientific">Georhizobium profundi</name>
    <dbReference type="NCBI Taxonomy" id="2341112"/>
    <lineage>
        <taxon>Bacteria</taxon>
        <taxon>Pseudomonadati</taxon>
        <taxon>Pseudomonadota</taxon>
        <taxon>Alphaproteobacteria</taxon>
        <taxon>Hyphomicrobiales</taxon>
        <taxon>Rhizobiaceae</taxon>
        <taxon>Georhizobium</taxon>
    </lineage>
</organism>
<dbReference type="GO" id="GO:0005829">
    <property type="term" value="C:cytosol"/>
    <property type="evidence" value="ECO:0007669"/>
    <property type="project" value="TreeGrafter"/>
</dbReference>
<keyword evidence="6 9" id="KW-0342">GTP-binding</keyword>
<dbReference type="SUPFAM" id="SSF50447">
    <property type="entry name" value="Translation proteins"/>
    <property type="match status" value="1"/>
</dbReference>
<dbReference type="PRINTS" id="PR00315">
    <property type="entry name" value="ELONGATNFCT"/>
</dbReference>
<dbReference type="HAMAP" id="MF_00072">
    <property type="entry name" value="Rel_fac_3"/>
    <property type="match status" value="1"/>
</dbReference>
<dbReference type="AlphaFoldDB" id="A0A3Q8XSZ9"/>
<dbReference type="NCBIfam" id="NF001964">
    <property type="entry name" value="PRK00741.1"/>
    <property type="match status" value="1"/>
</dbReference>
<evidence type="ECO:0000256" key="4">
    <source>
        <dbReference type="ARBA" id="ARBA00022741"/>
    </source>
</evidence>
<evidence type="ECO:0000256" key="5">
    <source>
        <dbReference type="ARBA" id="ARBA00022917"/>
    </source>
</evidence>
<evidence type="ECO:0000256" key="6">
    <source>
        <dbReference type="ARBA" id="ARBA00023134"/>
    </source>
</evidence>
<evidence type="ECO:0000256" key="8">
    <source>
        <dbReference type="ARBA" id="ARBA00073639"/>
    </source>
</evidence>
<dbReference type="InterPro" id="IPR038467">
    <property type="entry name" value="RF3_dom_3_sf"/>
</dbReference>
<dbReference type="KEGG" id="abaw:D5400_20555"/>
<gene>
    <name evidence="9" type="primary">prfC</name>
    <name evidence="11" type="ORF">D5400_20555</name>
</gene>
<dbReference type="GO" id="GO:0006449">
    <property type="term" value="P:regulation of translational termination"/>
    <property type="evidence" value="ECO:0007669"/>
    <property type="project" value="UniProtKB-UniRule"/>
</dbReference>
<feature type="binding site" evidence="9">
    <location>
        <begin position="150"/>
        <end position="153"/>
    </location>
    <ligand>
        <name>GTP</name>
        <dbReference type="ChEBI" id="CHEBI:37565"/>
    </ligand>
</feature>
<feature type="binding site" evidence="9">
    <location>
        <begin position="28"/>
        <end position="35"/>
    </location>
    <ligand>
        <name>GTP</name>
        <dbReference type="ChEBI" id="CHEBI:37565"/>
    </ligand>
</feature>
<dbReference type="InterPro" id="IPR035647">
    <property type="entry name" value="EFG_III/V"/>
</dbReference>
<dbReference type="NCBIfam" id="TIGR00231">
    <property type="entry name" value="small_GTP"/>
    <property type="match status" value="1"/>
</dbReference>
<protein>
    <recommendedName>
        <fullName evidence="8 9">Peptide chain release factor 3</fullName>
        <shortName evidence="9">RF-3</shortName>
    </recommendedName>
</protein>
<keyword evidence="4 9" id="KW-0547">Nucleotide-binding</keyword>
<dbReference type="NCBIfam" id="TIGR00503">
    <property type="entry name" value="prfC"/>
    <property type="match status" value="1"/>
</dbReference>
<dbReference type="PROSITE" id="PS51722">
    <property type="entry name" value="G_TR_2"/>
    <property type="match status" value="1"/>
</dbReference>
<dbReference type="Gene3D" id="3.30.70.3280">
    <property type="entry name" value="Peptide chain release factor 3, domain III"/>
    <property type="match status" value="1"/>
</dbReference>
<dbReference type="Pfam" id="PF22042">
    <property type="entry name" value="EF-G_D2"/>
    <property type="match status" value="1"/>
</dbReference>
<dbReference type="CDD" id="cd16259">
    <property type="entry name" value="RF3_III"/>
    <property type="match status" value="1"/>
</dbReference>
<evidence type="ECO:0000313" key="11">
    <source>
        <dbReference type="EMBL" id="AZN73361.1"/>
    </source>
</evidence>
<evidence type="ECO:0000259" key="10">
    <source>
        <dbReference type="PROSITE" id="PS51722"/>
    </source>
</evidence>
<dbReference type="InterPro" id="IPR032090">
    <property type="entry name" value="RF3_C"/>
</dbReference>
<name>A0A3Q8XSZ9_9HYPH</name>
<evidence type="ECO:0000313" key="12">
    <source>
        <dbReference type="Proteomes" id="UP000268192"/>
    </source>
</evidence>
<dbReference type="InterPro" id="IPR000795">
    <property type="entry name" value="T_Tr_GTP-bd_dom"/>
</dbReference>
<accession>A0A3Q8XSZ9</accession>
<keyword evidence="12" id="KW-1185">Reference proteome</keyword>
<dbReference type="Gene3D" id="2.40.30.10">
    <property type="entry name" value="Translation factors"/>
    <property type="match status" value="1"/>
</dbReference>
<dbReference type="EMBL" id="CP032509">
    <property type="protein sequence ID" value="AZN73361.1"/>
    <property type="molecule type" value="Genomic_DNA"/>
</dbReference>
<dbReference type="InterPro" id="IPR053905">
    <property type="entry name" value="EF-G-like_DII"/>
</dbReference>
<dbReference type="PANTHER" id="PTHR43556:SF2">
    <property type="entry name" value="PEPTIDE CHAIN RELEASE FACTOR RF3"/>
    <property type="match status" value="1"/>
</dbReference>
<dbReference type="FunFam" id="2.40.30.10:FF:000040">
    <property type="entry name" value="Peptide chain release factor 3"/>
    <property type="match status" value="1"/>
</dbReference>
<dbReference type="PANTHER" id="PTHR43556">
    <property type="entry name" value="PEPTIDE CHAIN RELEASE FACTOR RF3"/>
    <property type="match status" value="1"/>
</dbReference>
<dbReference type="Pfam" id="PF00009">
    <property type="entry name" value="GTP_EFTU"/>
    <property type="match status" value="1"/>
</dbReference>
<dbReference type="OrthoDB" id="9802948at2"/>
<comment type="subcellular location">
    <subcellularLocation>
        <location evidence="1 9">Cytoplasm</location>
    </subcellularLocation>
</comment>
<feature type="domain" description="Tr-type G" evidence="10">
    <location>
        <begin position="19"/>
        <end position="288"/>
    </location>
</feature>
<reference evidence="11 12" key="1">
    <citation type="submission" date="2018-09" db="EMBL/GenBank/DDBJ databases">
        <title>Marinorhizobium profundi gen. nov., sp. nov., isolated from a deep-sea sediment sample from the New Britain Trench and proposal of Marinorhizobiaceae fam. nov. in the order Rhizobiales of the class Alphaproteobacteria.</title>
        <authorList>
            <person name="Cao J."/>
        </authorList>
    </citation>
    <scope>NUCLEOTIDE SEQUENCE [LARGE SCALE GENOMIC DNA]</scope>
    <source>
        <strain evidence="11 12">WS11</strain>
    </source>
</reference>